<protein>
    <submittedName>
        <fullName evidence="1">Helix-turn-helix domain-containing protein</fullName>
    </submittedName>
</protein>
<dbReference type="Proteomes" id="UP000652477">
    <property type="component" value="Unassembled WGS sequence"/>
</dbReference>
<sequence length="73" mass="8088">MNVSNHPSITNKTLRSKAQEVEQILSLYKEGKNITEIASSLHFSQSYVQDVLLCAQTLAEDDAMAIAMVMEDS</sequence>
<keyword evidence="2" id="KW-1185">Reference proteome</keyword>
<dbReference type="EMBL" id="JACOPF010000002">
    <property type="protein sequence ID" value="MBC5689456.1"/>
    <property type="molecule type" value="Genomic_DNA"/>
</dbReference>
<dbReference type="RefSeq" id="WP_186876125.1">
    <property type="nucleotide sequence ID" value="NZ_JACOPF010000002.1"/>
</dbReference>
<dbReference type="Gene3D" id="1.10.10.60">
    <property type="entry name" value="Homeodomain-like"/>
    <property type="match status" value="1"/>
</dbReference>
<dbReference type="AlphaFoldDB" id="A0A923LIT1"/>
<evidence type="ECO:0000313" key="1">
    <source>
        <dbReference type="EMBL" id="MBC5689456.1"/>
    </source>
</evidence>
<organism evidence="1 2">
    <name type="scientific">Mediterraneibacter hominis</name>
    <dbReference type="NCBI Taxonomy" id="2763054"/>
    <lineage>
        <taxon>Bacteria</taxon>
        <taxon>Bacillati</taxon>
        <taxon>Bacillota</taxon>
        <taxon>Clostridia</taxon>
        <taxon>Lachnospirales</taxon>
        <taxon>Lachnospiraceae</taxon>
        <taxon>Mediterraneibacter</taxon>
    </lineage>
</organism>
<comment type="caution">
    <text evidence="1">The sequence shown here is derived from an EMBL/GenBank/DDBJ whole genome shotgun (WGS) entry which is preliminary data.</text>
</comment>
<reference evidence="1" key="1">
    <citation type="submission" date="2020-08" db="EMBL/GenBank/DDBJ databases">
        <title>Genome public.</title>
        <authorList>
            <person name="Liu C."/>
            <person name="Sun Q."/>
        </authorList>
    </citation>
    <scope>NUCLEOTIDE SEQUENCE</scope>
    <source>
        <strain evidence="1">NSJ-55</strain>
    </source>
</reference>
<gene>
    <name evidence="1" type="ORF">H8S37_11055</name>
</gene>
<name>A0A923LIT1_9FIRM</name>
<proteinExistence type="predicted"/>
<accession>A0A923LIT1</accession>
<evidence type="ECO:0000313" key="2">
    <source>
        <dbReference type="Proteomes" id="UP000652477"/>
    </source>
</evidence>